<accession>A0A285JH27</accession>
<sequence length="167" mass="16931">MRKLLLIIAAGLAVQLLLPHLPTGAGLVAGCLPIAVAGVVGWAGFRRQARRHSGRERAGYLLGSISCALLAVSYVLYAADGVAVAGTLLGGAADLASVGAAGASVPAILLGMPPMPDRLARGMYLVDVVTTAAAIFAAVWQFVLVPAGAGLSWAAVIGRRSWPPRSP</sequence>
<organism evidence="2 3">
    <name type="scientific">Paractinoplanes atraurantiacus</name>
    <dbReference type="NCBI Taxonomy" id="1036182"/>
    <lineage>
        <taxon>Bacteria</taxon>
        <taxon>Bacillati</taxon>
        <taxon>Actinomycetota</taxon>
        <taxon>Actinomycetes</taxon>
        <taxon>Micromonosporales</taxon>
        <taxon>Micromonosporaceae</taxon>
        <taxon>Paractinoplanes</taxon>
    </lineage>
</organism>
<dbReference type="Proteomes" id="UP000219612">
    <property type="component" value="Unassembled WGS sequence"/>
</dbReference>
<dbReference type="PROSITE" id="PS51257">
    <property type="entry name" value="PROKAR_LIPOPROTEIN"/>
    <property type="match status" value="1"/>
</dbReference>
<proteinExistence type="predicted"/>
<feature type="transmembrane region" description="Helical" evidence="1">
    <location>
        <begin position="26"/>
        <end position="45"/>
    </location>
</feature>
<dbReference type="EMBL" id="OBDY01000020">
    <property type="protein sequence ID" value="SNY59582.1"/>
    <property type="molecule type" value="Genomic_DNA"/>
</dbReference>
<keyword evidence="1" id="KW-1133">Transmembrane helix</keyword>
<gene>
    <name evidence="2" type="ORF">SAMN05421748_120169</name>
</gene>
<protein>
    <submittedName>
        <fullName evidence="2">Uncharacterized protein</fullName>
    </submittedName>
</protein>
<reference evidence="2 3" key="1">
    <citation type="submission" date="2017-09" db="EMBL/GenBank/DDBJ databases">
        <authorList>
            <person name="Ehlers B."/>
            <person name="Leendertz F.H."/>
        </authorList>
    </citation>
    <scope>NUCLEOTIDE SEQUENCE [LARGE SCALE GENOMIC DNA]</scope>
    <source>
        <strain evidence="2 3">CGMCC 4.6857</strain>
    </source>
</reference>
<dbReference type="RefSeq" id="WP_179855451.1">
    <property type="nucleotide sequence ID" value="NZ_OBDY01000020.1"/>
</dbReference>
<name>A0A285JH27_9ACTN</name>
<keyword evidence="1" id="KW-0812">Transmembrane</keyword>
<feature type="transmembrane region" description="Helical" evidence="1">
    <location>
        <begin position="122"/>
        <end position="143"/>
    </location>
</feature>
<evidence type="ECO:0000313" key="3">
    <source>
        <dbReference type="Proteomes" id="UP000219612"/>
    </source>
</evidence>
<evidence type="ECO:0000313" key="2">
    <source>
        <dbReference type="EMBL" id="SNY59582.1"/>
    </source>
</evidence>
<dbReference type="AlphaFoldDB" id="A0A285JH27"/>
<keyword evidence="1" id="KW-0472">Membrane</keyword>
<evidence type="ECO:0000256" key="1">
    <source>
        <dbReference type="SAM" id="Phobius"/>
    </source>
</evidence>
<feature type="transmembrane region" description="Helical" evidence="1">
    <location>
        <begin position="57"/>
        <end position="77"/>
    </location>
</feature>
<keyword evidence="3" id="KW-1185">Reference proteome</keyword>
<feature type="transmembrane region" description="Helical" evidence="1">
    <location>
        <begin position="83"/>
        <end position="110"/>
    </location>
</feature>